<evidence type="ECO:0000256" key="1">
    <source>
        <dbReference type="ARBA" id="ARBA00000085"/>
    </source>
</evidence>
<comment type="subcellular location">
    <subcellularLocation>
        <location evidence="2">Cell membrane</location>
        <topology evidence="2">Multi-pass membrane protein</topology>
    </subcellularLocation>
</comment>
<dbReference type="Pfam" id="PF02518">
    <property type="entry name" value="HATPase_c"/>
    <property type="match status" value="1"/>
</dbReference>
<dbReference type="PANTHER" id="PTHR34220">
    <property type="entry name" value="SENSOR HISTIDINE KINASE YPDA"/>
    <property type="match status" value="1"/>
</dbReference>
<evidence type="ECO:0000256" key="11">
    <source>
        <dbReference type="ARBA" id="ARBA00023136"/>
    </source>
</evidence>
<keyword evidence="11 12" id="KW-0472">Membrane</keyword>
<dbReference type="InterPro" id="IPR050640">
    <property type="entry name" value="Bact_2-comp_sensor_kinase"/>
</dbReference>
<comment type="catalytic activity">
    <reaction evidence="1">
        <text>ATP + protein L-histidine = ADP + protein N-phospho-L-histidine.</text>
        <dbReference type="EC" id="2.7.13.3"/>
    </reaction>
</comment>
<feature type="transmembrane region" description="Helical" evidence="12">
    <location>
        <begin position="293"/>
        <end position="312"/>
    </location>
</feature>
<evidence type="ECO:0000256" key="5">
    <source>
        <dbReference type="ARBA" id="ARBA00022553"/>
    </source>
</evidence>
<dbReference type="EC" id="2.7.13.3" evidence="3"/>
<evidence type="ECO:0000256" key="4">
    <source>
        <dbReference type="ARBA" id="ARBA00022475"/>
    </source>
</evidence>
<dbReference type="AlphaFoldDB" id="A0A4Q9E1W0"/>
<dbReference type="Gene3D" id="6.10.340.10">
    <property type="match status" value="1"/>
</dbReference>
<evidence type="ECO:0000313" key="15">
    <source>
        <dbReference type="Proteomes" id="UP000293142"/>
    </source>
</evidence>
<evidence type="ECO:0000256" key="10">
    <source>
        <dbReference type="ARBA" id="ARBA00023012"/>
    </source>
</evidence>
<evidence type="ECO:0000256" key="9">
    <source>
        <dbReference type="ARBA" id="ARBA00022989"/>
    </source>
</evidence>
<dbReference type="InterPro" id="IPR036890">
    <property type="entry name" value="HATPase_C_sf"/>
</dbReference>
<evidence type="ECO:0000256" key="6">
    <source>
        <dbReference type="ARBA" id="ARBA00022679"/>
    </source>
</evidence>
<dbReference type="PANTHER" id="PTHR34220:SF7">
    <property type="entry name" value="SENSOR HISTIDINE KINASE YPDA"/>
    <property type="match status" value="1"/>
</dbReference>
<evidence type="ECO:0000256" key="3">
    <source>
        <dbReference type="ARBA" id="ARBA00012438"/>
    </source>
</evidence>
<dbReference type="OrthoDB" id="9776552at2"/>
<dbReference type="Proteomes" id="UP000293142">
    <property type="component" value="Unassembled WGS sequence"/>
</dbReference>
<dbReference type="EMBL" id="SIRE01000002">
    <property type="protein sequence ID" value="TBL81571.1"/>
    <property type="molecule type" value="Genomic_DNA"/>
</dbReference>
<keyword evidence="7 12" id="KW-0812">Transmembrane</keyword>
<feature type="transmembrane region" description="Helical" evidence="12">
    <location>
        <begin position="12"/>
        <end position="32"/>
    </location>
</feature>
<keyword evidence="5" id="KW-0597">Phosphoprotein</keyword>
<reference evidence="14 15" key="1">
    <citation type="submission" date="2019-02" db="EMBL/GenBank/DDBJ databases">
        <title>Paenibacillus sp. nov., isolated from surface-sterilized tissue of Thalictrum simplex L.</title>
        <authorList>
            <person name="Tuo L."/>
        </authorList>
    </citation>
    <scope>NUCLEOTIDE SEQUENCE [LARGE SCALE GENOMIC DNA]</scope>
    <source>
        <strain evidence="14 15">N2SHLJ1</strain>
    </source>
</reference>
<protein>
    <recommendedName>
        <fullName evidence="3">histidine kinase</fullName>
        <ecNumber evidence="3">2.7.13.3</ecNumber>
    </recommendedName>
</protein>
<comment type="caution">
    <text evidence="14">The sequence shown here is derived from an EMBL/GenBank/DDBJ whole genome shotgun (WGS) entry which is preliminary data.</text>
</comment>
<dbReference type="GO" id="GO:0000155">
    <property type="term" value="F:phosphorelay sensor kinase activity"/>
    <property type="evidence" value="ECO:0007669"/>
    <property type="project" value="InterPro"/>
</dbReference>
<keyword evidence="6" id="KW-0808">Transferase</keyword>
<evidence type="ECO:0000256" key="2">
    <source>
        <dbReference type="ARBA" id="ARBA00004651"/>
    </source>
</evidence>
<sequence length="621" mass="69429">MRRGIHSIHNRLFVLFLVSMLSLLLIVSALYYKRTTDQFHDKIGEIAQKNFSQTMVLFDLLLKGYDSLTKSLNGNPDLQRLLAEPAKDPALKMINERTITNMIGAIYYSREDLIGIHVIALSGTIYSYGNMMTVIDPGYAQSDWYDRISRSTGEMIWLGAHPKSLLDQQEARPVFAFGRLLYDLHEHKPIGLVLIETDPKPILSGLSNLSLGPHSEVAVLSKEGTVVASALPSPVHIMAHKSEFPAAADGQVEVAPRSGHLMVSSKPTMADWQVVSMTPDSDLNVELDAMKHFLLVVGSVLVVVSTLLATFVSRTISSPLKRLIHQMRQVEKGNFHGVLKVKSYEEINFLVASFNHMVSRMDELIERVKAVSASEKHAQLQALQSQVNPHFLYNTLDMIYWMLDERENERLCKVVLSLSHMFHYSSRWDGNSEVTLGEELEQIGHYLTIIDTRLDGRLAIELDVPQQWHLIRLPKMTLQPIIENAVKYGLEPLSRPGRLRVYTTPVQGRLQLCISDDGAGIEPVTLEAITRELEKDDTDSGETGAKQTETRIDRIGPQERQTWLETAAAGSSQRAGIGIGNVHRRLRLMFGEEYGLKVRSSVGKGTIVVIPLPITDSKGEG</sequence>
<dbReference type="InterPro" id="IPR003660">
    <property type="entry name" value="HAMP_dom"/>
</dbReference>
<dbReference type="InterPro" id="IPR004358">
    <property type="entry name" value="Sig_transdc_His_kin-like_C"/>
</dbReference>
<evidence type="ECO:0000256" key="7">
    <source>
        <dbReference type="ARBA" id="ARBA00022692"/>
    </source>
</evidence>
<proteinExistence type="predicted"/>
<dbReference type="InterPro" id="IPR003594">
    <property type="entry name" value="HATPase_dom"/>
</dbReference>
<accession>A0A4Q9E1W0</accession>
<evidence type="ECO:0000259" key="13">
    <source>
        <dbReference type="PROSITE" id="PS50885"/>
    </source>
</evidence>
<feature type="domain" description="HAMP" evidence="13">
    <location>
        <begin position="314"/>
        <end position="366"/>
    </location>
</feature>
<dbReference type="PRINTS" id="PR00344">
    <property type="entry name" value="BCTRLSENSOR"/>
</dbReference>
<dbReference type="SMART" id="SM00304">
    <property type="entry name" value="HAMP"/>
    <property type="match status" value="1"/>
</dbReference>
<dbReference type="GO" id="GO:0005886">
    <property type="term" value="C:plasma membrane"/>
    <property type="evidence" value="ECO:0007669"/>
    <property type="project" value="UniProtKB-SubCell"/>
</dbReference>
<organism evidence="14 15">
    <name type="scientific">Paenibacillus thalictri</name>
    <dbReference type="NCBI Taxonomy" id="2527873"/>
    <lineage>
        <taxon>Bacteria</taxon>
        <taxon>Bacillati</taxon>
        <taxon>Bacillota</taxon>
        <taxon>Bacilli</taxon>
        <taxon>Bacillales</taxon>
        <taxon>Paenibacillaceae</taxon>
        <taxon>Paenibacillus</taxon>
    </lineage>
</organism>
<dbReference type="SUPFAM" id="SSF55874">
    <property type="entry name" value="ATPase domain of HSP90 chaperone/DNA topoisomerase II/histidine kinase"/>
    <property type="match status" value="1"/>
</dbReference>
<dbReference type="CDD" id="cd06225">
    <property type="entry name" value="HAMP"/>
    <property type="match status" value="1"/>
</dbReference>
<keyword evidence="8 14" id="KW-0418">Kinase</keyword>
<dbReference type="PROSITE" id="PS50885">
    <property type="entry name" value="HAMP"/>
    <property type="match status" value="1"/>
</dbReference>
<keyword evidence="4" id="KW-1003">Cell membrane</keyword>
<keyword evidence="9 12" id="KW-1133">Transmembrane helix</keyword>
<evidence type="ECO:0000313" key="14">
    <source>
        <dbReference type="EMBL" id="TBL81571.1"/>
    </source>
</evidence>
<evidence type="ECO:0000256" key="8">
    <source>
        <dbReference type="ARBA" id="ARBA00022777"/>
    </source>
</evidence>
<dbReference type="InterPro" id="IPR010559">
    <property type="entry name" value="Sig_transdc_His_kin_internal"/>
</dbReference>
<name>A0A4Q9E1W0_9BACL</name>
<evidence type="ECO:0000256" key="12">
    <source>
        <dbReference type="SAM" id="Phobius"/>
    </source>
</evidence>
<dbReference type="InterPro" id="IPR033479">
    <property type="entry name" value="dCache_1"/>
</dbReference>
<gene>
    <name evidence="14" type="ORF">EYB31_00725</name>
</gene>
<dbReference type="RefSeq" id="WP_131011356.1">
    <property type="nucleotide sequence ID" value="NZ_SIRE01000002.1"/>
</dbReference>
<dbReference type="Pfam" id="PF06580">
    <property type="entry name" value="His_kinase"/>
    <property type="match status" value="1"/>
</dbReference>
<keyword evidence="15" id="KW-1185">Reference proteome</keyword>
<dbReference type="Pfam" id="PF00672">
    <property type="entry name" value="HAMP"/>
    <property type="match status" value="1"/>
</dbReference>
<dbReference type="Pfam" id="PF02743">
    <property type="entry name" value="dCache_1"/>
    <property type="match status" value="1"/>
</dbReference>
<dbReference type="Gene3D" id="3.30.565.10">
    <property type="entry name" value="Histidine kinase-like ATPase, C-terminal domain"/>
    <property type="match status" value="1"/>
</dbReference>
<dbReference type="SUPFAM" id="SSF158472">
    <property type="entry name" value="HAMP domain-like"/>
    <property type="match status" value="1"/>
</dbReference>
<keyword evidence="10" id="KW-0902">Two-component regulatory system</keyword>